<dbReference type="Gene3D" id="3.30.70.330">
    <property type="match status" value="1"/>
</dbReference>
<sequence length="93" mass="10822">MKLQPVLTEKSLGEAKRGNYTFWVEPSLTKHQIKRLIDDVFGVKVTKVRTLNLKKMVRKTLTGRKRVLPARKKAIVTLSEKDKIDLFEEKKTK</sequence>
<comment type="function">
    <text evidence="6">One of the early assembly proteins it binds 23S rRNA. One of the proteins that surrounds the polypeptide exit tunnel on the outside of the ribosome. Forms the main docking site for trigger factor binding to the ribosome.</text>
</comment>
<dbReference type="SUPFAM" id="SSF54189">
    <property type="entry name" value="Ribosomal proteins S24e, L23 and L15e"/>
    <property type="match status" value="1"/>
</dbReference>
<evidence type="ECO:0000256" key="5">
    <source>
        <dbReference type="ARBA" id="ARBA00023274"/>
    </source>
</evidence>
<comment type="subunit">
    <text evidence="6">Part of the 50S ribosomal subunit. Contacts protein L29, and trigger factor when it is bound to the ribosome.</text>
</comment>
<evidence type="ECO:0000256" key="4">
    <source>
        <dbReference type="ARBA" id="ARBA00022980"/>
    </source>
</evidence>
<evidence type="ECO:0000256" key="1">
    <source>
        <dbReference type="ARBA" id="ARBA00006700"/>
    </source>
</evidence>
<evidence type="ECO:0000256" key="3">
    <source>
        <dbReference type="ARBA" id="ARBA00022884"/>
    </source>
</evidence>
<protein>
    <recommendedName>
        <fullName evidence="6">Large ribosomal subunit protein uL23</fullName>
    </recommendedName>
</protein>
<dbReference type="PROSITE" id="PS00050">
    <property type="entry name" value="RIBOSOMAL_L23"/>
    <property type="match status" value="1"/>
</dbReference>
<keyword evidence="3 6" id="KW-0694">RNA-binding</keyword>
<dbReference type="HAMAP" id="MF_01369_B">
    <property type="entry name" value="Ribosomal_uL23_B"/>
    <property type="match status" value="1"/>
</dbReference>
<gene>
    <name evidence="6 8" type="primary">rplW</name>
</gene>
<evidence type="ECO:0000256" key="2">
    <source>
        <dbReference type="ARBA" id="ARBA00022730"/>
    </source>
</evidence>
<keyword evidence="4 6" id="KW-0689">Ribosomal protein</keyword>
<dbReference type="InterPro" id="IPR001014">
    <property type="entry name" value="Ribosomal_uL23_CS"/>
</dbReference>
<dbReference type="GO" id="GO:1990904">
    <property type="term" value="C:ribonucleoprotein complex"/>
    <property type="evidence" value="ECO:0007669"/>
    <property type="project" value="UniProtKB-KW"/>
</dbReference>
<dbReference type="AlphaFoldDB" id="A0A0H4T6S5"/>
<dbReference type="GO" id="GO:0003735">
    <property type="term" value="F:structural constituent of ribosome"/>
    <property type="evidence" value="ECO:0007669"/>
    <property type="project" value="InterPro"/>
</dbReference>
<accession>A0A0H4T6S5</accession>
<dbReference type="GO" id="GO:0006412">
    <property type="term" value="P:translation"/>
    <property type="evidence" value="ECO:0007669"/>
    <property type="project" value="UniProtKB-UniRule"/>
</dbReference>
<name>A0A0H4T6S5_9BACT</name>
<evidence type="ECO:0000256" key="6">
    <source>
        <dbReference type="HAMAP-Rule" id="MF_01369"/>
    </source>
</evidence>
<dbReference type="InterPro" id="IPR013025">
    <property type="entry name" value="Ribosomal_uL23-like"/>
</dbReference>
<dbReference type="Pfam" id="PF00276">
    <property type="entry name" value="Ribosomal_L23"/>
    <property type="match status" value="1"/>
</dbReference>
<dbReference type="GO" id="GO:0005840">
    <property type="term" value="C:ribosome"/>
    <property type="evidence" value="ECO:0007669"/>
    <property type="project" value="UniProtKB-KW"/>
</dbReference>
<organism evidence="8">
    <name type="scientific">uncultured Microgenomates bacterium Rifle_16ft_4_minimus_38077</name>
    <dbReference type="NCBI Taxonomy" id="1665117"/>
    <lineage>
        <taxon>Bacteria</taxon>
        <taxon>Candidatus Microgenomatota</taxon>
        <taxon>environmental samples</taxon>
    </lineage>
</organism>
<keyword evidence="5 6" id="KW-0687">Ribonucleoprotein</keyword>
<keyword evidence="2 6" id="KW-0699">rRNA-binding</keyword>
<dbReference type="GO" id="GO:0019843">
    <property type="term" value="F:rRNA binding"/>
    <property type="evidence" value="ECO:0007669"/>
    <property type="project" value="UniProtKB-UniRule"/>
</dbReference>
<evidence type="ECO:0000313" key="8">
    <source>
        <dbReference type="EMBL" id="AKQ03508.1"/>
    </source>
</evidence>
<evidence type="ECO:0000256" key="7">
    <source>
        <dbReference type="RuleBase" id="RU003934"/>
    </source>
</evidence>
<dbReference type="InterPro" id="IPR012678">
    <property type="entry name" value="Ribosomal_uL23/eL15/eS24_sf"/>
</dbReference>
<dbReference type="InterPro" id="IPR012677">
    <property type="entry name" value="Nucleotide-bd_a/b_plait_sf"/>
</dbReference>
<comment type="similarity">
    <text evidence="1 6 7">Belongs to the universal ribosomal protein uL23 family.</text>
</comment>
<proteinExistence type="inferred from homology"/>
<reference evidence="8" key="1">
    <citation type="journal article" date="2015" name="ISME J.">
        <title>Aquifer environment selects for microbial species cohorts in sediment and groundwater.</title>
        <authorList>
            <person name="Hug L.A."/>
            <person name="Thomas B.C."/>
            <person name="Brown C.T."/>
            <person name="Frischkorn K.R."/>
            <person name="Williams K.H."/>
            <person name="Tringe S.G."/>
            <person name="Banfield J.F."/>
        </authorList>
    </citation>
    <scope>NUCLEOTIDE SEQUENCE</scope>
</reference>
<dbReference type="EMBL" id="KT007014">
    <property type="protein sequence ID" value="AKQ03508.1"/>
    <property type="molecule type" value="Genomic_DNA"/>
</dbReference>